<keyword evidence="6 12" id="KW-0808">Transferase</keyword>
<keyword evidence="8 12" id="KW-0443">Lipid metabolism</keyword>
<dbReference type="PANTHER" id="PTHR34069">
    <property type="entry name" value="3-OXOACYL-[ACYL-CARRIER-PROTEIN] SYNTHASE 3"/>
    <property type="match status" value="1"/>
</dbReference>
<dbReference type="EC" id="2.3.1.180" evidence="3 12"/>
<comment type="subcellular location">
    <subcellularLocation>
        <location evidence="12">Cytoplasm</location>
    </subcellularLocation>
</comment>
<evidence type="ECO:0000256" key="3">
    <source>
        <dbReference type="ARBA" id="ARBA00012333"/>
    </source>
</evidence>
<evidence type="ECO:0000256" key="7">
    <source>
        <dbReference type="ARBA" id="ARBA00022832"/>
    </source>
</evidence>
<dbReference type="GO" id="GO:0005737">
    <property type="term" value="C:cytoplasm"/>
    <property type="evidence" value="ECO:0007669"/>
    <property type="project" value="UniProtKB-SubCell"/>
</dbReference>
<evidence type="ECO:0000256" key="6">
    <source>
        <dbReference type="ARBA" id="ARBA00022679"/>
    </source>
</evidence>
<dbReference type="SUPFAM" id="SSF53901">
    <property type="entry name" value="Thiolase-like"/>
    <property type="match status" value="1"/>
</dbReference>
<evidence type="ECO:0000313" key="16">
    <source>
        <dbReference type="Proteomes" id="UP000319130"/>
    </source>
</evidence>
<feature type="active site" evidence="12">
    <location>
        <position position="115"/>
    </location>
</feature>
<evidence type="ECO:0000313" key="15">
    <source>
        <dbReference type="EMBL" id="TET60808.1"/>
    </source>
</evidence>
<dbReference type="UniPathway" id="UPA00094"/>
<dbReference type="InterPro" id="IPR004655">
    <property type="entry name" value="FabH"/>
</dbReference>
<accession>A0A523W1C5</accession>
<evidence type="ECO:0000256" key="11">
    <source>
        <dbReference type="ARBA" id="ARBA00051096"/>
    </source>
</evidence>
<evidence type="ECO:0000259" key="13">
    <source>
        <dbReference type="Pfam" id="PF08541"/>
    </source>
</evidence>
<dbReference type="PANTHER" id="PTHR34069:SF2">
    <property type="entry name" value="BETA-KETOACYL-[ACYL-CARRIER-PROTEIN] SYNTHASE III"/>
    <property type="match status" value="1"/>
</dbReference>
<dbReference type="InterPro" id="IPR013751">
    <property type="entry name" value="ACP_syn_III_N"/>
</dbReference>
<comment type="caution">
    <text evidence="15">The sequence shown here is derived from an EMBL/GenBank/DDBJ whole genome shotgun (WGS) entry which is preliminary data.</text>
</comment>
<dbReference type="GO" id="GO:0006633">
    <property type="term" value="P:fatty acid biosynthetic process"/>
    <property type="evidence" value="ECO:0007669"/>
    <property type="project" value="UniProtKB-UniRule"/>
</dbReference>
<dbReference type="EMBL" id="SOIZ01000282">
    <property type="protein sequence ID" value="TET60808.1"/>
    <property type="molecule type" value="Genomic_DNA"/>
</dbReference>
<comment type="pathway">
    <text evidence="1 12">Lipid metabolism; fatty acid biosynthesis.</text>
</comment>
<evidence type="ECO:0000256" key="1">
    <source>
        <dbReference type="ARBA" id="ARBA00005194"/>
    </source>
</evidence>
<dbReference type="AlphaFoldDB" id="A0A523W1C5"/>
<feature type="domain" description="Beta-ketoacyl-[acyl-carrier-protein] synthase III N-terminal" evidence="14">
    <location>
        <begin position="109"/>
        <end position="187"/>
    </location>
</feature>
<dbReference type="NCBIfam" id="NF006829">
    <property type="entry name" value="PRK09352.1"/>
    <property type="match status" value="1"/>
</dbReference>
<dbReference type="InterPro" id="IPR016039">
    <property type="entry name" value="Thiolase-like"/>
</dbReference>
<keyword evidence="12" id="KW-0511">Multifunctional enzyme</keyword>
<dbReference type="Pfam" id="PF08545">
    <property type="entry name" value="ACP_syn_III"/>
    <property type="match status" value="1"/>
</dbReference>
<dbReference type="Proteomes" id="UP000319130">
    <property type="component" value="Unassembled WGS sequence"/>
</dbReference>
<comment type="subunit">
    <text evidence="12">Homodimer.</text>
</comment>
<dbReference type="GO" id="GO:0044550">
    <property type="term" value="P:secondary metabolite biosynthetic process"/>
    <property type="evidence" value="ECO:0007669"/>
    <property type="project" value="TreeGrafter"/>
</dbReference>
<evidence type="ECO:0000256" key="8">
    <source>
        <dbReference type="ARBA" id="ARBA00023098"/>
    </source>
</evidence>
<feature type="active site" evidence="12">
    <location>
        <position position="285"/>
    </location>
</feature>
<comment type="function">
    <text evidence="12">Catalyzes the condensation reaction of fatty acid synthesis by the addition to an acyl acceptor of two carbons from malonyl-ACP. Catalyzes the first condensation reaction which initiates fatty acid synthesis and may therefore play a role in governing the total rate of fatty acid production. Possesses both acetoacetyl-ACP synthase and acetyl transacylase activities. Its substrate specificity determines the biosynthesis of branched-chain and/or straight-chain of fatty acids.</text>
</comment>
<comment type="domain">
    <text evidence="12">The last Arg residue of the ACP-binding site is essential for the weak association between ACP/AcpP and FabH.</text>
</comment>
<evidence type="ECO:0000259" key="14">
    <source>
        <dbReference type="Pfam" id="PF08545"/>
    </source>
</evidence>
<dbReference type="InterPro" id="IPR013747">
    <property type="entry name" value="ACP_syn_III_C"/>
</dbReference>
<gene>
    <name evidence="12" type="primary">fabH</name>
    <name evidence="15" type="ORF">E3J48_06305</name>
</gene>
<comment type="similarity">
    <text evidence="2 12">Belongs to the thiolase-like superfamily. FabH family.</text>
</comment>
<feature type="active site" evidence="12">
    <location>
        <position position="255"/>
    </location>
</feature>
<reference evidence="15 16" key="1">
    <citation type="submission" date="2019-03" db="EMBL/GenBank/DDBJ databases">
        <title>Metabolic potential of uncultured bacteria and archaea associated with petroleum seepage in deep-sea sediments.</title>
        <authorList>
            <person name="Dong X."/>
            <person name="Hubert C."/>
        </authorList>
    </citation>
    <scope>NUCLEOTIDE SEQUENCE [LARGE SCALE GENOMIC DNA]</scope>
    <source>
        <strain evidence="15">E29_bin52</strain>
    </source>
</reference>
<comment type="catalytic activity">
    <reaction evidence="11">
        <text>malonyl-[ACP] + acetyl-CoA + H(+) = 3-oxobutanoyl-[ACP] + CO2 + CoA</text>
        <dbReference type="Rhea" id="RHEA:12080"/>
        <dbReference type="Rhea" id="RHEA-COMP:9623"/>
        <dbReference type="Rhea" id="RHEA-COMP:9625"/>
        <dbReference type="ChEBI" id="CHEBI:15378"/>
        <dbReference type="ChEBI" id="CHEBI:16526"/>
        <dbReference type="ChEBI" id="CHEBI:57287"/>
        <dbReference type="ChEBI" id="CHEBI:57288"/>
        <dbReference type="ChEBI" id="CHEBI:78449"/>
        <dbReference type="ChEBI" id="CHEBI:78450"/>
        <dbReference type="EC" id="2.3.1.180"/>
    </reaction>
    <physiologicalReaction direction="left-to-right" evidence="11">
        <dbReference type="Rhea" id="RHEA:12081"/>
    </physiologicalReaction>
</comment>
<evidence type="ECO:0000256" key="10">
    <source>
        <dbReference type="ARBA" id="ARBA00023315"/>
    </source>
</evidence>
<organism evidence="15 16">
    <name type="scientific">Aerophobetes bacterium</name>
    <dbReference type="NCBI Taxonomy" id="2030807"/>
    <lineage>
        <taxon>Bacteria</taxon>
        <taxon>Candidatus Aerophobota</taxon>
    </lineage>
</organism>
<proteinExistence type="inferred from homology"/>
<keyword evidence="5 12" id="KW-0444">Lipid biosynthesis</keyword>
<evidence type="ECO:0000256" key="2">
    <source>
        <dbReference type="ARBA" id="ARBA00008642"/>
    </source>
</evidence>
<dbReference type="FunFam" id="3.40.47.10:FF:000004">
    <property type="entry name" value="3-oxoacyl-[acyl-carrier-protein] synthase 3"/>
    <property type="match status" value="1"/>
</dbReference>
<protein>
    <recommendedName>
        <fullName evidence="3 12">Beta-ketoacyl-[acyl-carrier-protein] synthase III</fullName>
        <shortName evidence="12">Beta-ketoacyl-ACP synthase III</shortName>
        <shortName evidence="12">KAS III</shortName>
        <ecNumber evidence="3 12">2.3.1.180</ecNumber>
    </recommendedName>
    <alternativeName>
        <fullName evidence="12">3-oxoacyl-[acyl-carrier-protein] synthase 3</fullName>
    </alternativeName>
    <alternativeName>
        <fullName evidence="12">3-oxoacyl-[acyl-carrier-protein] synthase III</fullName>
    </alternativeName>
</protein>
<dbReference type="Pfam" id="PF08541">
    <property type="entry name" value="ACP_syn_III_C"/>
    <property type="match status" value="1"/>
</dbReference>
<dbReference type="GO" id="GO:0004315">
    <property type="term" value="F:3-oxoacyl-[acyl-carrier-protein] synthase activity"/>
    <property type="evidence" value="ECO:0007669"/>
    <property type="project" value="InterPro"/>
</dbReference>
<dbReference type="CDD" id="cd00830">
    <property type="entry name" value="KAS_III"/>
    <property type="match status" value="1"/>
</dbReference>
<evidence type="ECO:0000256" key="4">
    <source>
        <dbReference type="ARBA" id="ARBA00022490"/>
    </source>
</evidence>
<dbReference type="HAMAP" id="MF_01815">
    <property type="entry name" value="FabH"/>
    <property type="match status" value="1"/>
</dbReference>
<evidence type="ECO:0000256" key="12">
    <source>
        <dbReference type="HAMAP-Rule" id="MF_01815"/>
    </source>
</evidence>
<keyword evidence="9 12" id="KW-0275">Fatty acid biosynthesis</keyword>
<sequence>MSLRRVKIAGTGSYIPERVLTNQELERMVETSDEWISTRTGIRERRIAGENEASSDLAYHAAKRALKDAHVKPQDLDMILVATITPDMIFPATACILQEKLGARKVAAFDLEAACSGFLYGLSVGNQFIATGMYDTVLVVASETLSKIVDWQDRNTCVIFADGAGAAVIEASSDSSRIISSYLGSDGGGADLVGIPAGGSRLCTSLETVKNRQHYMKMKGNELFKRAVRAMTHAIYASLKEGNLKPSDVDYFIPHQANMRIIDAVAKKVGFTQDKVHINLDQCGNMSAASVAVGLDEAVRNKKIKKGDKVLLTCFGGGLTWASLIIEW</sequence>
<evidence type="ECO:0000256" key="9">
    <source>
        <dbReference type="ARBA" id="ARBA00023160"/>
    </source>
</evidence>
<dbReference type="NCBIfam" id="TIGR00747">
    <property type="entry name" value="fabH"/>
    <property type="match status" value="1"/>
</dbReference>
<keyword evidence="7 12" id="KW-0276">Fatty acid metabolism</keyword>
<dbReference type="Gene3D" id="3.40.47.10">
    <property type="match status" value="1"/>
</dbReference>
<dbReference type="GO" id="GO:0033818">
    <property type="term" value="F:beta-ketoacyl-acyl-carrier-protein synthase III activity"/>
    <property type="evidence" value="ECO:0007669"/>
    <property type="project" value="UniProtKB-UniRule"/>
</dbReference>
<name>A0A523W1C5_UNCAE</name>
<keyword evidence="4 12" id="KW-0963">Cytoplasm</keyword>
<feature type="domain" description="Beta-ketoacyl-[acyl-carrier-protein] synthase III C-terminal" evidence="13">
    <location>
        <begin position="239"/>
        <end position="328"/>
    </location>
</feature>
<keyword evidence="10 12" id="KW-0012">Acyltransferase</keyword>
<feature type="region of interest" description="ACP-binding" evidence="12">
    <location>
        <begin position="256"/>
        <end position="260"/>
    </location>
</feature>
<evidence type="ECO:0000256" key="5">
    <source>
        <dbReference type="ARBA" id="ARBA00022516"/>
    </source>
</evidence>